<dbReference type="Proteomes" id="UP000192721">
    <property type="component" value="Unassembled WGS sequence"/>
</dbReference>
<reference evidence="1 2" key="1">
    <citation type="submission" date="2017-02" db="EMBL/GenBank/DDBJ databases">
        <title>Chromobacterium haemolyticum H5244.</title>
        <authorList>
            <person name="Gulvik C.A."/>
        </authorList>
    </citation>
    <scope>NUCLEOTIDE SEQUENCE [LARGE SCALE GENOMIC DNA]</scope>
    <source>
        <strain evidence="1 2">H5244</strain>
    </source>
</reference>
<evidence type="ECO:0000313" key="2">
    <source>
        <dbReference type="Proteomes" id="UP000192721"/>
    </source>
</evidence>
<dbReference type="SUPFAM" id="SSF55961">
    <property type="entry name" value="Bet v1-like"/>
    <property type="match status" value="1"/>
</dbReference>
<accession>A0A1W0CLF9</accession>
<comment type="caution">
    <text evidence="1">The sequence shown here is derived from an EMBL/GenBank/DDBJ whole genome shotgun (WGS) entry which is preliminary data.</text>
</comment>
<evidence type="ECO:0000313" key="1">
    <source>
        <dbReference type="EMBL" id="OQS35654.1"/>
    </source>
</evidence>
<dbReference type="Pfam" id="PF10604">
    <property type="entry name" value="Polyketide_cyc2"/>
    <property type="match status" value="1"/>
</dbReference>
<dbReference type="EMBL" id="MUKV01000026">
    <property type="protein sequence ID" value="OQS35654.1"/>
    <property type="molecule type" value="Genomic_DNA"/>
</dbReference>
<dbReference type="CDD" id="cd07822">
    <property type="entry name" value="SRPBCC_4"/>
    <property type="match status" value="1"/>
</dbReference>
<dbReference type="Gene3D" id="3.30.530.20">
    <property type="match status" value="1"/>
</dbReference>
<dbReference type="AlphaFoldDB" id="A0A1W0CLF9"/>
<dbReference type="RefSeq" id="WP_043634071.1">
    <property type="nucleotide sequence ID" value="NZ_JBBIGS010000013.1"/>
</dbReference>
<gene>
    <name evidence="1" type="ORF">B0T45_17090</name>
</gene>
<sequence length="152" mass="16734">MQTRSIATHIDIDAAPSAVWRVLCDWAAYPEWNPFIVGLHGRQQIGSRLVVSIHPPGRPRLTFRPRLEVLQTTDELAWLGRALLPGLLDGRHSFRLEALADGGTRLHHGETFSGLLLPLFGQALLADARKGFELMNQALKRRAETLASAGAA</sequence>
<dbReference type="InterPro" id="IPR023393">
    <property type="entry name" value="START-like_dom_sf"/>
</dbReference>
<dbReference type="InterPro" id="IPR019587">
    <property type="entry name" value="Polyketide_cyclase/dehydratase"/>
</dbReference>
<dbReference type="PANTHER" id="PTHR36166">
    <property type="entry name" value="CHROMOSOME 9, WHOLE GENOME SHOTGUN SEQUENCE"/>
    <property type="match status" value="1"/>
</dbReference>
<dbReference type="PANTHER" id="PTHR36166:SF1">
    <property type="entry name" value="SRPBCC DOMAIN-CONTAINING PROTEIN"/>
    <property type="match status" value="1"/>
</dbReference>
<proteinExistence type="predicted"/>
<protein>
    <submittedName>
        <fullName evidence="1">Polyketide cyclase</fullName>
    </submittedName>
</protein>
<name>A0A1W0CLF9_9NEIS</name>
<organism evidence="1 2">
    <name type="scientific">Chromobacterium haemolyticum</name>
    <dbReference type="NCBI Taxonomy" id="394935"/>
    <lineage>
        <taxon>Bacteria</taxon>
        <taxon>Pseudomonadati</taxon>
        <taxon>Pseudomonadota</taxon>
        <taxon>Betaproteobacteria</taxon>
        <taxon>Neisseriales</taxon>
        <taxon>Chromobacteriaceae</taxon>
        <taxon>Chromobacterium</taxon>
    </lineage>
</organism>